<proteinExistence type="predicted"/>
<evidence type="ECO:0000313" key="2">
    <source>
        <dbReference type="EMBL" id="CBY43280.1"/>
    </source>
</evidence>
<gene>
    <name evidence="2" type="ORF">GSOID_T00027864001</name>
</gene>
<dbReference type="Proteomes" id="UP000011014">
    <property type="component" value="Unassembled WGS sequence"/>
</dbReference>
<dbReference type="AlphaFoldDB" id="E4Z6F2"/>
<sequence length="58" mass="6559">AKNSSIFWHSSNSQMTSSIASSFASLFLGMTLMSIAERQLGWYSKARSEIHLEIMMRT</sequence>
<organism evidence="2">
    <name type="scientific">Oikopleura dioica</name>
    <name type="common">Tunicate</name>
    <dbReference type="NCBI Taxonomy" id="34765"/>
    <lineage>
        <taxon>Eukaryota</taxon>
        <taxon>Metazoa</taxon>
        <taxon>Chordata</taxon>
        <taxon>Tunicata</taxon>
        <taxon>Appendicularia</taxon>
        <taxon>Copelata</taxon>
        <taxon>Oikopleuridae</taxon>
        <taxon>Oikopleura</taxon>
    </lineage>
</organism>
<feature type="transmembrane region" description="Helical" evidence="1">
    <location>
        <begin position="15"/>
        <end position="36"/>
    </location>
</feature>
<dbReference type="EMBL" id="FN658053">
    <property type="protein sequence ID" value="CBY43280.1"/>
    <property type="molecule type" value="Genomic_DNA"/>
</dbReference>
<evidence type="ECO:0000256" key="1">
    <source>
        <dbReference type="SAM" id="Phobius"/>
    </source>
</evidence>
<protein>
    <submittedName>
        <fullName evidence="2">Uncharacterized protein</fullName>
    </submittedName>
</protein>
<accession>E4Z6F2</accession>
<name>E4Z6F2_OIKDI</name>
<keyword evidence="1" id="KW-0472">Membrane</keyword>
<reference evidence="2" key="1">
    <citation type="journal article" date="2010" name="Science">
        <title>Plasticity of animal genome architecture unmasked by rapid evolution of a pelagic tunicate.</title>
        <authorList>
            <person name="Denoeud F."/>
            <person name="Henriet S."/>
            <person name="Mungpakdee S."/>
            <person name="Aury J.M."/>
            <person name="Da Silva C."/>
            <person name="Brinkmann H."/>
            <person name="Mikhaleva J."/>
            <person name="Olsen L.C."/>
            <person name="Jubin C."/>
            <person name="Canestro C."/>
            <person name="Bouquet J.M."/>
            <person name="Danks G."/>
            <person name="Poulain J."/>
            <person name="Campsteijn C."/>
            <person name="Adamski M."/>
            <person name="Cross I."/>
            <person name="Yadetie F."/>
            <person name="Muffato M."/>
            <person name="Louis A."/>
            <person name="Butcher S."/>
            <person name="Tsagkogeorga G."/>
            <person name="Konrad A."/>
            <person name="Singh S."/>
            <person name="Jensen M.F."/>
            <person name="Cong E.H."/>
            <person name="Eikeseth-Otteraa H."/>
            <person name="Noel B."/>
            <person name="Anthouard V."/>
            <person name="Porcel B.M."/>
            <person name="Kachouri-Lafond R."/>
            <person name="Nishino A."/>
            <person name="Ugolini M."/>
            <person name="Chourrout P."/>
            <person name="Nishida H."/>
            <person name="Aasland R."/>
            <person name="Huzurbazar S."/>
            <person name="Westhof E."/>
            <person name="Delsuc F."/>
            <person name="Lehrach H."/>
            <person name="Reinhardt R."/>
            <person name="Weissenbach J."/>
            <person name="Roy S.W."/>
            <person name="Artiguenave F."/>
            <person name="Postlethwait J.H."/>
            <person name="Manak J.R."/>
            <person name="Thompson E.M."/>
            <person name="Jaillon O."/>
            <person name="Du Pasquier L."/>
            <person name="Boudinot P."/>
            <person name="Liberles D.A."/>
            <person name="Volff J.N."/>
            <person name="Philippe H."/>
            <person name="Lenhard B."/>
            <person name="Roest Crollius H."/>
            <person name="Wincker P."/>
            <person name="Chourrout D."/>
        </authorList>
    </citation>
    <scope>NUCLEOTIDE SEQUENCE [LARGE SCALE GENOMIC DNA]</scope>
</reference>
<feature type="non-terminal residue" evidence="2">
    <location>
        <position position="1"/>
    </location>
</feature>
<keyword evidence="1" id="KW-0812">Transmembrane</keyword>
<keyword evidence="1" id="KW-1133">Transmembrane helix</keyword>